<sequence length="1347" mass="143153">MATSVSTRHPTRPGPADWAAYALIVFFSLVQQVGRTTLDTRVELAERPTSFLAGGFSLWHGTTNFGELLNQAYGYLWPQGPFFVLVELSGMPTWLGQRLWCAVVLLVAYEGARRCARALGFDSGPASLAGLVYTFSPRLLGTVGVISAETLPGAVLPWVVLPILLCARGALGPVRAAVLSGAAVVCMGGVNAVEVIGSLPMPLLIAVWATWRRLVPLRFLVWWSGAMALACTWWLLPLLTLGRFSPPFYEYVESASNTTGVIGWSEALRGASHWVAFITTGGRGWWPAAHAYVVEPALILVAAVVTAIGLLGLVRYRDTMRVPLVAGLGIGLAALTIAHGGWEGSPLSGFFLDALEGPLQVFRNVHKVDPTVRFAVAMGFASAVAEASVLVARRRLPVLRPALVQGLAGILVLVLGQPFLVNDARTPGWDEVPEAWQQAYDFLEQRQDGTTTLVVPGSGFALQQWGWTYDEPMHALGEGVRWTTRSQVPIIPGQSIRVLSAIDRLVSQGEAGRALGPQLARAGVGYVLVRRDLTRGFTDSPPPAGAAQSLATAGFQEVATFGEFADGGREIEIYAVPDRVPRIRSTPTSDVQTVAGAPEAWLSLLDTGLVDPDVSTVNLGEPGWSDDATLVTDTNQRRERAFGRVEEPLSTVLEADEPYRLQRSVPDYPVTPGSAQVVARFEDGVEVRASSSQGYADAYGSVVPQAGPAAAFDGDPDTRWVSSLAGKAREQWLRVRFPSPRAVRQVSVLPVMDDAAMAPIRRLQVRTSAETTSLPTNPTGARVTASLSGERVDWVEVRVTAASTLAERNQLAITDITIDGRSLQRVLVLPEPLDPGDGLLLTGDSGTRACRSTGNLPDCSTARIRNSEEPRGLRRSVEVSAPTDLQLEGLVVARASRATAQLLEPFLSEQQVGATSIYGDDPLVASRFAYDDRADTTWMSSPSDTQPTLFFTWGVERRITGVRLPLGPAVNPGYTRIVLRGADRIERLTVTGELTKLPRPMKVTQLEISFVKDEPDGVVSVPQIDLDGGGIVRPFDPDLPTGTVCGLGPQVVVAGRARQTRVDGTLGDVLSGAPMKLSTCRKKSDDAAVPVTTLDEGRALISTVPTAEFEVVAVSGRPTTTAEPGSRAVEIDSEDDSHVVASVASGPEAVVSVPWNFNTGWEADLDGRRVEPIRVDGWQQAWIVPEGTGGTLTMRFAPQATYTAVLVAGLVVSGLLLLAGLVLLVTRRSGSGPLRASAASASAWRDWPAASAARLPVVAIALVAVVATMGWVAAAAFVVGAAWLRRDLSRLVLLAVVLVVASGVLDAWPLPVPGSVADGLAVAGVGLALALALRGLSPGESRTEEAA</sequence>
<keyword evidence="1" id="KW-0472">Membrane</keyword>
<comment type="caution">
    <text evidence="3">The sequence shown here is derived from an EMBL/GenBank/DDBJ whole genome shotgun (WGS) entry which is preliminary data.</text>
</comment>
<proteinExistence type="predicted"/>
<evidence type="ECO:0000256" key="1">
    <source>
        <dbReference type="SAM" id="Phobius"/>
    </source>
</evidence>
<feature type="transmembrane region" description="Helical" evidence="1">
    <location>
        <begin position="219"/>
        <end position="236"/>
    </location>
</feature>
<reference evidence="3 4" key="1">
    <citation type="submission" date="2021-01" db="EMBL/GenBank/DDBJ databases">
        <title>Genome seq and assembly of Nocardiodes sp. G10.</title>
        <authorList>
            <person name="Chhetri G."/>
        </authorList>
    </citation>
    <scope>NUCLEOTIDE SEQUENCE [LARGE SCALE GENOMIC DNA]</scope>
    <source>
        <strain evidence="3 4">G10</strain>
    </source>
</reference>
<dbReference type="Gene3D" id="2.60.120.260">
    <property type="entry name" value="Galactose-binding domain-like"/>
    <property type="match status" value="1"/>
</dbReference>
<feature type="transmembrane region" description="Helical" evidence="1">
    <location>
        <begin position="1202"/>
        <end position="1225"/>
    </location>
</feature>
<dbReference type="SUPFAM" id="SSF49785">
    <property type="entry name" value="Galactose-binding domain-like"/>
    <property type="match status" value="1"/>
</dbReference>
<gene>
    <name evidence="3" type="ORF">JI751_11280</name>
</gene>
<feature type="transmembrane region" description="Helical" evidence="1">
    <location>
        <begin position="1257"/>
        <end position="1284"/>
    </location>
</feature>
<dbReference type="Pfam" id="PF11847">
    <property type="entry name" value="GT-C_AftD"/>
    <property type="match status" value="1"/>
</dbReference>
<dbReference type="EMBL" id="JAERSG010000003">
    <property type="protein sequence ID" value="MBL0748195.1"/>
    <property type="molecule type" value="Genomic_DNA"/>
</dbReference>
<organism evidence="3 4">
    <name type="scientific">Nocardioides baculatus</name>
    <dbReference type="NCBI Taxonomy" id="2801337"/>
    <lineage>
        <taxon>Bacteria</taxon>
        <taxon>Bacillati</taxon>
        <taxon>Actinomycetota</taxon>
        <taxon>Actinomycetes</taxon>
        <taxon>Propionibacteriales</taxon>
        <taxon>Nocardioidaceae</taxon>
        <taxon>Nocardioides</taxon>
    </lineage>
</organism>
<dbReference type="RefSeq" id="WP_201936285.1">
    <property type="nucleotide sequence ID" value="NZ_JAERSG010000003.1"/>
</dbReference>
<keyword evidence="1" id="KW-0812">Transmembrane</keyword>
<feature type="transmembrane region" description="Helical" evidence="1">
    <location>
        <begin position="177"/>
        <end position="207"/>
    </location>
</feature>
<dbReference type="Proteomes" id="UP000636918">
    <property type="component" value="Unassembled WGS sequence"/>
</dbReference>
<protein>
    <submittedName>
        <fullName evidence="3">DUF3367 domain-containing protein</fullName>
    </submittedName>
</protein>
<name>A0ABS1L937_9ACTN</name>
<keyword evidence="1" id="KW-1133">Transmembrane helix</keyword>
<feature type="domain" description="Alpha-(1-&gt;3)-arabinofuranosyltransferase N-terminal GT-C" evidence="2">
    <location>
        <begin position="24"/>
        <end position="665"/>
    </location>
</feature>
<feature type="transmembrane region" description="Helical" evidence="1">
    <location>
        <begin position="372"/>
        <end position="392"/>
    </location>
</feature>
<feature type="transmembrane region" description="Helical" evidence="1">
    <location>
        <begin position="323"/>
        <end position="342"/>
    </location>
</feature>
<evidence type="ECO:0000313" key="3">
    <source>
        <dbReference type="EMBL" id="MBL0748195.1"/>
    </source>
</evidence>
<dbReference type="InterPro" id="IPR021798">
    <property type="entry name" value="AftD_N"/>
</dbReference>
<evidence type="ECO:0000313" key="4">
    <source>
        <dbReference type="Proteomes" id="UP000636918"/>
    </source>
</evidence>
<accession>A0ABS1L937</accession>
<dbReference type="InterPro" id="IPR008979">
    <property type="entry name" value="Galactose-bd-like_sf"/>
</dbReference>
<keyword evidence="4" id="KW-1185">Reference proteome</keyword>
<feature type="transmembrane region" description="Helical" evidence="1">
    <location>
        <begin position="297"/>
        <end position="316"/>
    </location>
</feature>
<evidence type="ECO:0000259" key="2">
    <source>
        <dbReference type="Pfam" id="PF11847"/>
    </source>
</evidence>